<dbReference type="Proteomes" id="UP000178606">
    <property type="component" value="Unassembled WGS sequence"/>
</dbReference>
<sequence>MRVSDADAYVVDVFRVKGGGLHDYLLHGSADADMAAECSLPLDPPAEFAVALEVCNGDFTDTIISTLDDPPYTERRLPNGVVVRGRLMVLRERAGRAVAAWLVDGVRMAKGDFTLTLEAPRYEGAIESALRRTDGAAADAFVTSAALPVGDALAGRWMIVAHGDGRTHGYEISHIERREGRSVIVLRGDHGLSLSGGETEEHFFPRRKMRGTNRFVIACQTATAPVMG</sequence>
<evidence type="ECO:0000313" key="1">
    <source>
        <dbReference type="EMBL" id="OGG55522.1"/>
    </source>
</evidence>
<proteinExistence type="predicted"/>
<comment type="caution">
    <text evidence="1">The sequence shown here is derived from an EMBL/GenBank/DDBJ whole genome shotgun (WGS) entry which is preliminary data.</text>
</comment>
<name>A0A1F6D3C7_HANXR</name>
<evidence type="ECO:0000313" key="2">
    <source>
        <dbReference type="Proteomes" id="UP000178606"/>
    </source>
</evidence>
<gene>
    <name evidence="1" type="ORF">A3F84_29755</name>
</gene>
<dbReference type="AlphaFoldDB" id="A0A1F6D3C7"/>
<protein>
    <submittedName>
        <fullName evidence="1">Uncharacterized protein</fullName>
    </submittedName>
</protein>
<reference evidence="1 2" key="1">
    <citation type="journal article" date="2016" name="Nat. Commun.">
        <title>Thousands of microbial genomes shed light on interconnected biogeochemical processes in an aquifer system.</title>
        <authorList>
            <person name="Anantharaman K."/>
            <person name="Brown C.T."/>
            <person name="Hug L.A."/>
            <person name="Sharon I."/>
            <person name="Castelle C.J."/>
            <person name="Probst A.J."/>
            <person name="Thomas B.C."/>
            <person name="Singh A."/>
            <person name="Wilkins M.J."/>
            <person name="Karaoz U."/>
            <person name="Brodie E.L."/>
            <person name="Williams K.H."/>
            <person name="Hubbard S.S."/>
            <person name="Banfield J.F."/>
        </authorList>
    </citation>
    <scope>NUCLEOTIDE SEQUENCE [LARGE SCALE GENOMIC DNA]</scope>
    <source>
        <strain evidence="2">RIFCSPLOWO2_12_FULL_64_10</strain>
    </source>
</reference>
<organism evidence="1 2">
    <name type="scientific">Handelsmanbacteria sp. (strain RIFCSPLOWO2_12_FULL_64_10)</name>
    <dbReference type="NCBI Taxonomy" id="1817868"/>
    <lineage>
        <taxon>Bacteria</taxon>
        <taxon>Candidatus Handelsmaniibacteriota</taxon>
    </lineage>
</organism>
<accession>A0A1F6D3C7</accession>
<dbReference type="EMBL" id="MFKF01000074">
    <property type="protein sequence ID" value="OGG55522.1"/>
    <property type="molecule type" value="Genomic_DNA"/>
</dbReference>